<dbReference type="Proteomes" id="UP000828390">
    <property type="component" value="Unassembled WGS sequence"/>
</dbReference>
<dbReference type="GO" id="GO:0008360">
    <property type="term" value="P:regulation of cell shape"/>
    <property type="evidence" value="ECO:0007669"/>
    <property type="project" value="TreeGrafter"/>
</dbReference>
<reference evidence="2" key="2">
    <citation type="submission" date="2020-11" db="EMBL/GenBank/DDBJ databases">
        <authorList>
            <person name="McCartney M.A."/>
            <person name="Auch B."/>
            <person name="Kono T."/>
            <person name="Mallez S."/>
            <person name="Becker A."/>
            <person name="Gohl D.M."/>
            <person name="Silverstein K.A.T."/>
            <person name="Koren S."/>
            <person name="Bechman K.B."/>
            <person name="Herman A."/>
            <person name="Abrahante J.E."/>
            <person name="Garbe J."/>
        </authorList>
    </citation>
    <scope>NUCLEOTIDE SEQUENCE</scope>
    <source>
        <strain evidence="2">Duluth1</strain>
        <tissue evidence="2">Whole animal</tissue>
    </source>
</reference>
<dbReference type="GO" id="GO:0031267">
    <property type="term" value="F:small GTPase binding"/>
    <property type="evidence" value="ECO:0007669"/>
    <property type="project" value="InterPro"/>
</dbReference>
<dbReference type="EMBL" id="JAIWYP010000013">
    <property type="protein sequence ID" value="KAH3719376.1"/>
    <property type="molecule type" value="Genomic_DNA"/>
</dbReference>
<dbReference type="PROSITE" id="PS51232">
    <property type="entry name" value="GBD_FH3"/>
    <property type="match status" value="1"/>
</dbReference>
<proteinExistence type="predicted"/>
<evidence type="ECO:0000313" key="3">
    <source>
        <dbReference type="Proteomes" id="UP000828390"/>
    </source>
</evidence>
<feature type="domain" description="GBD/FH3" evidence="1">
    <location>
        <begin position="26"/>
        <end position="355"/>
    </location>
</feature>
<dbReference type="Pfam" id="PF06371">
    <property type="entry name" value="Drf_GBD"/>
    <property type="match status" value="1"/>
</dbReference>
<dbReference type="Gene3D" id="1.25.10.10">
    <property type="entry name" value="Leucine-rich Repeat Variant"/>
    <property type="match status" value="1"/>
</dbReference>
<dbReference type="InterPro" id="IPR010473">
    <property type="entry name" value="GTPase-bd"/>
</dbReference>
<protein>
    <recommendedName>
        <fullName evidence="1">GBD/FH3 domain-containing protein</fullName>
    </recommendedName>
</protein>
<sequence length="355" mass="40478">MGNSNTKQDNFKHHELRFSSMPIRIPMPDDPAELERRFTKVLNSMDLPPDKAKLLKNYDDEKKWELVCDQEKVQVKNAPEAYLIQLRTYLDPRSTRSTKLSRKGGSMRQSTKRMSFRRKMLGDTSSTQVLRDLEISLRTNHIEWVREFLSEENQGLDILVDYLSFSQVLMRKEQLLNLEKSSSLDTGLARSSMRGLKRSNTISTSRGISTKYSQKLNMGEARDDVHVCIMCLRAIMNHQNQYLNAPTVEIEPMISQLPGVHCIHIATATVARRTLYPHCHGNSCQAYTVSTLPRQQLPGVHCIHIATATVARRTLYPHCHGNSCQAYTVSTMPRQQLPGVHRIHNATATFSSLQS</sequence>
<dbReference type="GO" id="GO:0005829">
    <property type="term" value="C:cytosol"/>
    <property type="evidence" value="ECO:0007669"/>
    <property type="project" value="TreeGrafter"/>
</dbReference>
<evidence type="ECO:0000313" key="2">
    <source>
        <dbReference type="EMBL" id="KAH3719376.1"/>
    </source>
</evidence>
<dbReference type="GO" id="GO:0016477">
    <property type="term" value="P:cell migration"/>
    <property type="evidence" value="ECO:0007669"/>
    <property type="project" value="TreeGrafter"/>
</dbReference>
<gene>
    <name evidence="2" type="ORF">DPMN_062208</name>
</gene>
<dbReference type="GO" id="GO:0030866">
    <property type="term" value="P:cortical actin cytoskeleton organization"/>
    <property type="evidence" value="ECO:0007669"/>
    <property type="project" value="TreeGrafter"/>
</dbReference>
<dbReference type="PANTHER" id="PTHR45857">
    <property type="entry name" value="FORMIN-LIKE PROTEIN"/>
    <property type="match status" value="1"/>
</dbReference>
<keyword evidence="3" id="KW-1185">Reference proteome</keyword>
<dbReference type="InterPro" id="IPR011989">
    <property type="entry name" value="ARM-like"/>
</dbReference>
<dbReference type="InterPro" id="IPR014768">
    <property type="entry name" value="GBD/FH3_dom"/>
</dbReference>
<comment type="caution">
    <text evidence="2">The sequence shown here is derived from an EMBL/GenBank/DDBJ whole genome shotgun (WGS) entry which is preliminary data.</text>
</comment>
<dbReference type="AlphaFoldDB" id="A0A9D4HJZ5"/>
<name>A0A9D4HJZ5_DREPO</name>
<evidence type="ECO:0000259" key="1">
    <source>
        <dbReference type="PROSITE" id="PS51232"/>
    </source>
</evidence>
<dbReference type="SMART" id="SM01140">
    <property type="entry name" value="Drf_GBD"/>
    <property type="match status" value="1"/>
</dbReference>
<dbReference type="InterPro" id="IPR016024">
    <property type="entry name" value="ARM-type_fold"/>
</dbReference>
<dbReference type="GO" id="GO:0051015">
    <property type="term" value="F:actin filament binding"/>
    <property type="evidence" value="ECO:0007669"/>
    <property type="project" value="TreeGrafter"/>
</dbReference>
<organism evidence="2 3">
    <name type="scientific">Dreissena polymorpha</name>
    <name type="common">Zebra mussel</name>
    <name type="synonym">Mytilus polymorpha</name>
    <dbReference type="NCBI Taxonomy" id="45954"/>
    <lineage>
        <taxon>Eukaryota</taxon>
        <taxon>Metazoa</taxon>
        <taxon>Spiralia</taxon>
        <taxon>Lophotrochozoa</taxon>
        <taxon>Mollusca</taxon>
        <taxon>Bivalvia</taxon>
        <taxon>Autobranchia</taxon>
        <taxon>Heteroconchia</taxon>
        <taxon>Euheterodonta</taxon>
        <taxon>Imparidentia</taxon>
        <taxon>Neoheterodontei</taxon>
        <taxon>Myida</taxon>
        <taxon>Dreissenoidea</taxon>
        <taxon>Dreissenidae</taxon>
        <taxon>Dreissena</taxon>
    </lineage>
</organism>
<dbReference type="InterPro" id="IPR043592">
    <property type="entry name" value="FMNL_animal"/>
</dbReference>
<dbReference type="SUPFAM" id="SSF48371">
    <property type="entry name" value="ARM repeat"/>
    <property type="match status" value="1"/>
</dbReference>
<dbReference type="PANTHER" id="PTHR45857:SF4">
    <property type="entry name" value="FORMIN-LIKE PROTEIN"/>
    <property type="match status" value="1"/>
</dbReference>
<reference evidence="2" key="1">
    <citation type="journal article" date="2019" name="bioRxiv">
        <title>The Genome of the Zebra Mussel, Dreissena polymorpha: A Resource for Invasive Species Research.</title>
        <authorList>
            <person name="McCartney M.A."/>
            <person name="Auch B."/>
            <person name="Kono T."/>
            <person name="Mallez S."/>
            <person name="Zhang Y."/>
            <person name="Obille A."/>
            <person name="Becker A."/>
            <person name="Abrahante J.E."/>
            <person name="Garbe J."/>
            <person name="Badalamenti J.P."/>
            <person name="Herman A."/>
            <person name="Mangelson H."/>
            <person name="Liachko I."/>
            <person name="Sullivan S."/>
            <person name="Sone E.D."/>
            <person name="Koren S."/>
            <person name="Silverstein K.A.T."/>
            <person name="Beckman K.B."/>
            <person name="Gohl D.M."/>
        </authorList>
    </citation>
    <scope>NUCLEOTIDE SEQUENCE</scope>
    <source>
        <strain evidence="2">Duluth1</strain>
        <tissue evidence="2">Whole animal</tissue>
    </source>
</reference>
<accession>A0A9D4HJZ5</accession>